<dbReference type="SMART" id="SM01052">
    <property type="entry name" value="CAP_GLY"/>
    <property type="match status" value="1"/>
</dbReference>
<dbReference type="Gene3D" id="3.80.10.10">
    <property type="entry name" value="Ribonuclease Inhibitor"/>
    <property type="match status" value="2"/>
</dbReference>
<dbReference type="GeneID" id="27326398"/>
<gene>
    <name evidence="4" type="ORF">PV10_08553</name>
</gene>
<evidence type="ECO:0000313" key="4">
    <source>
        <dbReference type="EMBL" id="KIV88926.1"/>
    </source>
</evidence>
<dbReference type="InterPro" id="IPR050328">
    <property type="entry name" value="Dev_Immune_Receptor"/>
</dbReference>
<keyword evidence="1" id="KW-0732">Signal</keyword>
<dbReference type="PANTHER" id="PTHR24373:SF398">
    <property type="entry name" value="LEUCINE-RICH REPEAT-CONTAINING G-PROTEIN COUPLED RECEPTOR 6"/>
    <property type="match status" value="1"/>
</dbReference>
<evidence type="ECO:0000256" key="2">
    <source>
        <dbReference type="SAM" id="MobiDB-lite"/>
    </source>
</evidence>
<dbReference type="Proteomes" id="UP000054302">
    <property type="component" value="Unassembled WGS sequence"/>
</dbReference>
<feature type="region of interest" description="Disordered" evidence="2">
    <location>
        <begin position="672"/>
        <end position="711"/>
    </location>
</feature>
<proteinExistence type="predicted"/>
<dbReference type="RefSeq" id="XP_016220500.1">
    <property type="nucleotide sequence ID" value="XM_016373589.1"/>
</dbReference>
<dbReference type="VEuPathDB" id="FungiDB:PV10_08553"/>
<dbReference type="PANTHER" id="PTHR24373">
    <property type="entry name" value="SLIT RELATED LEUCINE-RICH REPEAT NEURONAL PROTEIN"/>
    <property type="match status" value="1"/>
</dbReference>
<feature type="compositionally biased region" description="Polar residues" evidence="2">
    <location>
        <begin position="518"/>
        <end position="538"/>
    </location>
</feature>
<name>A0A0D1XL63_EXOME</name>
<dbReference type="Pfam" id="PF01302">
    <property type="entry name" value="CAP_GLY"/>
    <property type="match status" value="1"/>
</dbReference>
<dbReference type="InterPro" id="IPR032675">
    <property type="entry name" value="LRR_dom_sf"/>
</dbReference>
<dbReference type="InterPro" id="IPR000938">
    <property type="entry name" value="CAP-Gly_domain"/>
</dbReference>
<dbReference type="InterPro" id="IPR001611">
    <property type="entry name" value="Leu-rich_rpt"/>
</dbReference>
<reference evidence="4 5" key="1">
    <citation type="submission" date="2015-01" db="EMBL/GenBank/DDBJ databases">
        <title>The Genome Sequence of Exophiala mesophila CBS40295.</title>
        <authorList>
            <consortium name="The Broad Institute Genomics Platform"/>
            <person name="Cuomo C."/>
            <person name="de Hoog S."/>
            <person name="Gorbushina A."/>
            <person name="Stielow B."/>
            <person name="Teixiera M."/>
            <person name="Abouelleil A."/>
            <person name="Chapman S.B."/>
            <person name="Priest M."/>
            <person name="Young S.K."/>
            <person name="Wortman J."/>
            <person name="Nusbaum C."/>
            <person name="Birren B."/>
        </authorList>
    </citation>
    <scope>NUCLEOTIDE SEQUENCE [LARGE SCALE GENOMIC DNA]</scope>
    <source>
        <strain evidence="4 5">CBS 40295</strain>
    </source>
</reference>
<dbReference type="OrthoDB" id="5273213at2759"/>
<dbReference type="PROSITE" id="PS50245">
    <property type="entry name" value="CAP_GLY_2"/>
    <property type="match status" value="1"/>
</dbReference>
<feature type="region of interest" description="Disordered" evidence="2">
    <location>
        <begin position="518"/>
        <end position="549"/>
    </location>
</feature>
<dbReference type="SUPFAM" id="SSF52058">
    <property type="entry name" value="L domain-like"/>
    <property type="match status" value="1"/>
</dbReference>
<evidence type="ECO:0000256" key="1">
    <source>
        <dbReference type="ARBA" id="ARBA00022729"/>
    </source>
</evidence>
<feature type="domain" description="CAP-Gly" evidence="3">
    <location>
        <begin position="34"/>
        <end position="81"/>
    </location>
</feature>
<dbReference type="OMA" id="DGMRPWG"/>
<accession>A0A0D1XL63</accession>
<dbReference type="InterPro" id="IPR036859">
    <property type="entry name" value="CAP-Gly_dom_sf"/>
</dbReference>
<dbReference type="EMBL" id="KN847525">
    <property type="protein sequence ID" value="KIV88926.1"/>
    <property type="molecule type" value="Genomic_DNA"/>
</dbReference>
<dbReference type="AlphaFoldDB" id="A0A0D1XL63"/>
<dbReference type="PROSITE" id="PS51450">
    <property type="entry name" value="LRR"/>
    <property type="match status" value="1"/>
</dbReference>
<dbReference type="SUPFAM" id="SSF74924">
    <property type="entry name" value="Cap-Gly domain"/>
    <property type="match status" value="1"/>
</dbReference>
<sequence>MSNDNVPSTSHVPKHYINQRLSYNDAACTVRWIGTLPKTTGTWLGVEWDDVSRGKHDGTYDGRRIFRCITPDDTTAASFVRPSRKPDEVRTLMEAIKRKYSSGIGQDKEKRAPGAAADVGGEQGRHEIVVSGKVVEEVGFDKISAQLSDLAELRIVLVDELRVGGVTRKDEGWTEKEMEEAQEELRRVCPKIVELDVGWNLMESWEEVLEMCVPFERLKILKASGLRLWDLESHKDGRTRRFETVQELHLNECLLRSDQIPSLLSYNGDKGPVFPALKTLSLNSNAMPAFSTTAAVSFPSVTTLTLDNNRLTDLSSLPDIFKLFPDLSTLSLQGNLISDINLPSWTPPTFPSLTTLNIAANKVASYHFLDSLPSIFPNLSSLRITRNPLYDFEGSTTSTETSSGINPQHGPLSAGAQADSRSYYLTLARIPSLNSLNYTTITPRDREEGEIYYLSVVDKEIHALIDPVVHASTSPPHEVIRQELETIRTSNPLHVVLSAKYERDDLVEKYSRLFSESTSVSTSLDPSTDPESTTFPSQTHRKPYPPSTPGSRLVDAHFMLIQPRQPPTPQFPVDPHATSTHYNRRIPTTISVYRLKSLVAAFFGLQPLKFKLIYESDEFDPVEVIDKGMGGIVSDGGAAAAPSTTDSKEQLSQEEIQLSEWRRWGEWDVDDLVTGDKNDQTPSLGTDDTHGNEESEDQTESGHSNGDGVYITRAGQRFKKRETEILDGMRPWGDFLDEVAASHLVLSSSSQAPPSSSAVELLRSGGASAMNALRKDTGTGTGTGTVTVRSVREVRIRVEPL</sequence>
<evidence type="ECO:0000259" key="3">
    <source>
        <dbReference type="PROSITE" id="PS50245"/>
    </source>
</evidence>
<dbReference type="STRING" id="212818.A0A0D1XL63"/>
<protein>
    <recommendedName>
        <fullName evidence="3">CAP-Gly domain-containing protein</fullName>
    </recommendedName>
</protein>
<dbReference type="GO" id="GO:0031012">
    <property type="term" value="C:extracellular matrix"/>
    <property type="evidence" value="ECO:0007669"/>
    <property type="project" value="TreeGrafter"/>
</dbReference>
<organism evidence="4 5">
    <name type="scientific">Exophiala mesophila</name>
    <name type="common">Black yeast-like fungus</name>
    <dbReference type="NCBI Taxonomy" id="212818"/>
    <lineage>
        <taxon>Eukaryota</taxon>
        <taxon>Fungi</taxon>
        <taxon>Dikarya</taxon>
        <taxon>Ascomycota</taxon>
        <taxon>Pezizomycotina</taxon>
        <taxon>Eurotiomycetes</taxon>
        <taxon>Chaetothyriomycetidae</taxon>
        <taxon>Chaetothyriales</taxon>
        <taxon>Herpotrichiellaceae</taxon>
        <taxon>Exophiala</taxon>
    </lineage>
</organism>
<dbReference type="Gene3D" id="2.30.30.190">
    <property type="entry name" value="CAP Gly-rich-like domain"/>
    <property type="match status" value="1"/>
</dbReference>
<dbReference type="HOGENOM" id="CLU_017716_3_1_1"/>
<keyword evidence="5" id="KW-1185">Reference proteome</keyword>
<evidence type="ECO:0000313" key="5">
    <source>
        <dbReference type="Proteomes" id="UP000054302"/>
    </source>
</evidence>